<feature type="compositionally biased region" description="Polar residues" evidence="1">
    <location>
        <begin position="167"/>
        <end position="180"/>
    </location>
</feature>
<name>A0AAV9I0J0_9PEZI</name>
<dbReference type="EMBL" id="MU864935">
    <property type="protein sequence ID" value="KAK4465929.1"/>
    <property type="molecule type" value="Genomic_DNA"/>
</dbReference>
<evidence type="ECO:0000313" key="2">
    <source>
        <dbReference type="EMBL" id="KAK4465929.1"/>
    </source>
</evidence>
<feature type="region of interest" description="Disordered" evidence="1">
    <location>
        <begin position="664"/>
        <end position="730"/>
    </location>
</feature>
<feature type="region of interest" description="Disordered" evidence="1">
    <location>
        <begin position="1"/>
        <end position="180"/>
    </location>
</feature>
<evidence type="ECO:0000256" key="1">
    <source>
        <dbReference type="SAM" id="MobiDB-lite"/>
    </source>
</evidence>
<feature type="compositionally biased region" description="Polar residues" evidence="1">
    <location>
        <begin position="33"/>
        <end position="45"/>
    </location>
</feature>
<reference evidence="2" key="2">
    <citation type="submission" date="2023-06" db="EMBL/GenBank/DDBJ databases">
        <authorList>
            <consortium name="Lawrence Berkeley National Laboratory"/>
            <person name="Mondo S.J."/>
            <person name="Hensen N."/>
            <person name="Bonometti L."/>
            <person name="Westerberg I."/>
            <person name="Brannstrom I.O."/>
            <person name="Guillou S."/>
            <person name="Cros-Aarteil S."/>
            <person name="Calhoun S."/>
            <person name="Haridas S."/>
            <person name="Kuo A."/>
            <person name="Pangilinan J."/>
            <person name="Riley R."/>
            <person name="Labutti K."/>
            <person name="Andreopoulos B."/>
            <person name="Lipzen A."/>
            <person name="Chen C."/>
            <person name="Yanf M."/>
            <person name="Daum C."/>
            <person name="Ng V."/>
            <person name="Clum A."/>
            <person name="Steindorff A."/>
            <person name="Ohm R."/>
            <person name="Martin F."/>
            <person name="Silar P."/>
            <person name="Natvig D."/>
            <person name="Lalanne C."/>
            <person name="Gautier V."/>
            <person name="Ament-Velasquez S.L."/>
            <person name="Kruys A."/>
            <person name="Hutchinson M.I."/>
            <person name="Powell A.J."/>
            <person name="Barry K."/>
            <person name="Miller A.N."/>
            <person name="Grigoriev I.V."/>
            <person name="Debuchy R."/>
            <person name="Gladieux P."/>
            <person name="Thoren M.H."/>
            <person name="Johannesson H."/>
        </authorList>
    </citation>
    <scope>NUCLEOTIDE SEQUENCE</scope>
    <source>
        <strain evidence="2">PSN324</strain>
    </source>
</reference>
<comment type="caution">
    <text evidence="2">The sequence shown here is derived from an EMBL/GenBank/DDBJ whole genome shotgun (WGS) entry which is preliminary data.</text>
</comment>
<feature type="compositionally biased region" description="Low complexity" evidence="1">
    <location>
        <begin position="664"/>
        <end position="676"/>
    </location>
</feature>
<organism evidence="2 3">
    <name type="scientific">Cladorrhinum samala</name>
    <dbReference type="NCBI Taxonomy" id="585594"/>
    <lineage>
        <taxon>Eukaryota</taxon>
        <taxon>Fungi</taxon>
        <taxon>Dikarya</taxon>
        <taxon>Ascomycota</taxon>
        <taxon>Pezizomycotina</taxon>
        <taxon>Sordariomycetes</taxon>
        <taxon>Sordariomycetidae</taxon>
        <taxon>Sordariales</taxon>
        <taxon>Podosporaceae</taxon>
        <taxon>Cladorrhinum</taxon>
    </lineage>
</organism>
<proteinExistence type="predicted"/>
<feature type="compositionally biased region" description="Acidic residues" evidence="1">
    <location>
        <begin position="693"/>
        <end position="726"/>
    </location>
</feature>
<dbReference type="SUPFAM" id="SSF52047">
    <property type="entry name" value="RNI-like"/>
    <property type="match status" value="1"/>
</dbReference>
<feature type="compositionally biased region" description="Acidic residues" evidence="1">
    <location>
        <begin position="758"/>
        <end position="788"/>
    </location>
</feature>
<dbReference type="InterPro" id="IPR032675">
    <property type="entry name" value="LRR_dom_sf"/>
</dbReference>
<accession>A0AAV9I0J0</accession>
<feature type="compositionally biased region" description="Basic residues" evidence="1">
    <location>
        <begin position="133"/>
        <end position="142"/>
    </location>
</feature>
<feature type="region of interest" description="Disordered" evidence="1">
    <location>
        <begin position="756"/>
        <end position="788"/>
    </location>
</feature>
<evidence type="ECO:0008006" key="4">
    <source>
        <dbReference type="Google" id="ProtNLM"/>
    </source>
</evidence>
<keyword evidence="3" id="KW-1185">Reference proteome</keyword>
<dbReference type="AlphaFoldDB" id="A0AAV9I0J0"/>
<reference evidence="2" key="1">
    <citation type="journal article" date="2023" name="Mol. Phylogenet. Evol.">
        <title>Genome-scale phylogeny and comparative genomics of the fungal order Sordariales.</title>
        <authorList>
            <person name="Hensen N."/>
            <person name="Bonometti L."/>
            <person name="Westerberg I."/>
            <person name="Brannstrom I.O."/>
            <person name="Guillou S."/>
            <person name="Cros-Aarteil S."/>
            <person name="Calhoun S."/>
            <person name="Haridas S."/>
            <person name="Kuo A."/>
            <person name="Mondo S."/>
            <person name="Pangilinan J."/>
            <person name="Riley R."/>
            <person name="LaButti K."/>
            <person name="Andreopoulos B."/>
            <person name="Lipzen A."/>
            <person name="Chen C."/>
            <person name="Yan M."/>
            <person name="Daum C."/>
            <person name="Ng V."/>
            <person name="Clum A."/>
            <person name="Steindorff A."/>
            <person name="Ohm R.A."/>
            <person name="Martin F."/>
            <person name="Silar P."/>
            <person name="Natvig D.O."/>
            <person name="Lalanne C."/>
            <person name="Gautier V."/>
            <person name="Ament-Velasquez S.L."/>
            <person name="Kruys A."/>
            <person name="Hutchinson M.I."/>
            <person name="Powell A.J."/>
            <person name="Barry K."/>
            <person name="Miller A.N."/>
            <person name="Grigoriev I.V."/>
            <person name="Debuchy R."/>
            <person name="Gladieux P."/>
            <person name="Hiltunen Thoren M."/>
            <person name="Johannesson H."/>
        </authorList>
    </citation>
    <scope>NUCLEOTIDE SEQUENCE</scope>
    <source>
        <strain evidence="2">PSN324</strain>
    </source>
</reference>
<protein>
    <recommendedName>
        <fullName evidence="4">F-box domain-containing protein</fullName>
    </recommendedName>
</protein>
<dbReference type="Gene3D" id="3.80.10.10">
    <property type="entry name" value="Ribonuclease Inhibitor"/>
    <property type="match status" value="1"/>
</dbReference>
<sequence>MRTRSGGAKIASPGINHGLEGLRQGNPDRDVLSYTNGTPTATARVTRSAAIAADSVSPPVRTSPRSHRKRPAPSTPTAADAAIRRSKRSRASHQSGFYNVDTSDDEADDSSASPPNPEARSLLVHVEQSPTPRLRRTYKAPKRSNPPVRLTPRTSHLLSPRKAATAPSPNHGTTPNSSNVASSFIPDWLRMEEGIWQHIFEYASLMLQTERPSRAQWLLSASTICRGLSIPALKALYHAPPLTSRPMADGLASLLSRDQTTTRLDYRPKVKELEIDVYNIAAKAHKGELLDYHALVGGLSQLRYIGFYHWKDEPHFRAMNDNLRWNYPQELFDAIQEANPRLVRWTWNRRFMASDMGFSFVKQTHQTKQFSHLKRLDLLNYQLPSILVPPSRTADPAEVTYRNVEFIRSVTDAISVLPYLEHLSIGYSSIVDSEFLSLLPALKSLTLFKCWEVEDAGFTSYLNKNGHRLEHLSLQHNPALTLSFVTILGNACPKLKTLSMDFKVFAQHEYGYQDTDPVYDWILTPDQIPDLPSTLETLELKNMKKWSREAAEVFFRSLVDSAPKLLSLREIDMKIMLDIPIRQRSEFRDKWVPRLEKVFLRETKEPVLFYSLRSAPFNSNDVVLKCSPSKIKRVKKRKNWAETESPVRMSSRIANFQEQLARAMATSSSSSSRASSVVRDLRTGLNRPSYVEPDTDDEALDPDADDAEAEKDEEEKLDTEPLPDDEPLFRHGMCKKVEVVIDNQKPAAQLYQMADFLDHEEGETSGDDASDEDWNGADRDEDDDVYAW</sequence>
<evidence type="ECO:0000313" key="3">
    <source>
        <dbReference type="Proteomes" id="UP001321749"/>
    </source>
</evidence>
<gene>
    <name evidence="2" type="ORF">QBC42DRAFT_102482</name>
</gene>
<dbReference type="Proteomes" id="UP001321749">
    <property type="component" value="Unassembled WGS sequence"/>
</dbReference>